<keyword evidence="1" id="KW-0614">Plasmid</keyword>
<gene>
    <name evidence="1" type="ORF">DEW08_22795</name>
</gene>
<dbReference type="KEGG" id="azz:DEW08_22795"/>
<dbReference type="AlphaFoldDB" id="A0A2S2CWQ7"/>
<proteinExistence type="predicted"/>
<evidence type="ECO:0000313" key="1">
    <source>
        <dbReference type="EMBL" id="AWK88888.1"/>
    </source>
</evidence>
<dbReference type="OrthoDB" id="7303278at2"/>
<dbReference type="Proteomes" id="UP000245629">
    <property type="component" value="Plasmid unnamed1"/>
</dbReference>
<protein>
    <submittedName>
        <fullName evidence="1">Uncharacterized protein</fullName>
    </submittedName>
</protein>
<evidence type="ECO:0000313" key="2">
    <source>
        <dbReference type="Proteomes" id="UP000245629"/>
    </source>
</evidence>
<dbReference type="EMBL" id="CP029356">
    <property type="protein sequence ID" value="AWK88888.1"/>
    <property type="molecule type" value="Genomic_DNA"/>
</dbReference>
<reference evidence="2" key="1">
    <citation type="submission" date="2018-05" db="EMBL/GenBank/DDBJ databases">
        <title>Azospirillum thermophila sp. nov., a novel isolated from hot spring.</title>
        <authorList>
            <person name="Zhao Z."/>
        </authorList>
    </citation>
    <scope>NUCLEOTIDE SEQUENCE [LARGE SCALE GENOMIC DNA]</scope>
    <source>
        <strain evidence="2">CFH 70021</strain>
        <plasmid evidence="2">unnamed1</plasmid>
    </source>
</reference>
<sequence>MTVWRRYLVKDASGRLVELPSRQFDHADDGTAPLPGFAGRCVEMVSAILVGGRGDAPQVAEVSFTKLYFDESGFVDAAKRERMIRLMLESCADRICRRAPAARPDCATLSRRAGAARDQLMREFAWNPQPAELNAVFRQLDAERPGAAGPTVH</sequence>
<keyword evidence="2" id="KW-1185">Reference proteome</keyword>
<geneLocation type="plasmid" evidence="1 2">
    <name>unnamed1</name>
</geneLocation>
<accession>A0A2S2CWQ7</accession>
<organism evidence="1 2">
    <name type="scientific">Azospirillum thermophilum</name>
    <dbReference type="NCBI Taxonomy" id="2202148"/>
    <lineage>
        <taxon>Bacteria</taxon>
        <taxon>Pseudomonadati</taxon>
        <taxon>Pseudomonadota</taxon>
        <taxon>Alphaproteobacteria</taxon>
        <taxon>Rhodospirillales</taxon>
        <taxon>Azospirillaceae</taxon>
        <taxon>Azospirillum</taxon>
    </lineage>
</organism>
<name>A0A2S2CWQ7_9PROT</name>